<name>A0RW38_CENSY</name>
<dbReference type="AlphaFoldDB" id="A0RW38"/>
<protein>
    <submittedName>
        <fullName evidence="1">Uncharacterized protein</fullName>
    </submittedName>
</protein>
<dbReference type="EnsemblBacteria" id="ABK77555">
    <property type="protein sequence ID" value="ABK77555"/>
    <property type="gene ID" value="CENSYa_0923"/>
</dbReference>
<organism evidence="1 2">
    <name type="scientific">Cenarchaeum symbiosum (strain A)</name>
    <dbReference type="NCBI Taxonomy" id="414004"/>
    <lineage>
        <taxon>Archaea</taxon>
        <taxon>Nitrososphaerota</taxon>
        <taxon>Candidatus Cenarchaeales</taxon>
        <taxon>Candidatus Cenarchaeaceae</taxon>
        <taxon>Candidatus Cenarchaeum</taxon>
    </lineage>
</organism>
<dbReference type="Proteomes" id="UP000000758">
    <property type="component" value="Chromosome"/>
</dbReference>
<keyword evidence="2" id="KW-1185">Reference proteome</keyword>
<dbReference type="STRING" id="414004.CENSYa_0923"/>
<dbReference type="HOGENOM" id="CLU_2911332_0_0_2"/>
<dbReference type="KEGG" id="csy:CENSYa_0923"/>
<proteinExistence type="predicted"/>
<evidence type="ECO:0000313" key="1">
    <source>
        <dbReference type="EMBL" id="ABK77555.1"/>
    </source>
</evidence>
<accession>A0RW38</accession>
<gene>
    <name evidence="1" type="ordered locus">CENSYa_0923</name>
</gene>
<evidence type="ECO:0000313" key="2">
    <source>
        <dbReference type="Proteomes" id="UP000000758"/>
    </source>
</evidence>
<reference evidence="1 2" key="1">
    <citation type="journal article" date="2006" name="Proc. Natl. Acad. Sci. U.S.A.">
        <title>Genomic analysis of the uncultivated marine crenarchaeote Cenarchaeum symbiosum.</title>
        <authorList>
            <person name="Hallam S.J."/>
            <person name="Konstantinidis K.T."/>
            <person name="Putnam N."/>
            <person name="Schleper C."/>
            <person name="Watanabe Y."/>
            <person name="Sugahara J."/>
            <person name="Preston C."/>
            <person name="de la Torre J."/>
            <person name="Richardson P.M."/>
            <person name="DeLong E.F."/>
        </authorList>
    </citation>
    <scope>NUCLEOTIDE SEQUENCE [LARGE SCALE GENOMIC DNA]</scope>
    <source>
        <strain evidence="2">A</strain>
    </source>
</reference>
<dbReference type="EMBL" id="DP000238">
    <property type="protein sequence ID" value="ABK77555.1"/>
    <property type="molecule type" value="Genomic_DNA"/>
</dbReference>
<sequence>MVAGGHYHNKFIHLAPKFRCPVLVDMFQNPAVCVWPGSYVCYFMCKSGFDARSAQSSIPAD</sequence>